<gene>
    <name evidence="9" type="ORF">CAS74_003099</name>
    <name evidence="8" type="ORF">JL09_g838</name>
</gene>
<keyword evidence="4" id="KW-0949">S-adenosyl-L-methionine</keyword>
<dbReference type="EMBL" id="JQFK01000004">
    <property type="protein sequence ID" value="KGK40006.1"/>
    <property type="molecule type" value="Genomic_DNA"/>
</dbReference>
<organism evidence="8 10">
    <name type="scientific">Pichia kudriavzevii</name>
    <name type="common">Yeast</name>
    <name type="synonym">Issatchenkia orientalis</name>
    <dbReference type="NCBI Taxonomy" id="4909"/>
    <lineage>
        <taxon>Eukaryota</taxon>
        <taxon>Fungi</taxon>
        <taxon>Dikarya</taxon>
        <taxon>Ascomycota</taxon>
        <taxon>Saccharomycotina</taxon>
        <taxon>Pichiomycetes</taxon>
        <taxon>Pichiales</taxon>
        <taxon>Pichiaceae</taxon>
        <taxon>Pichia</taxon>
    </lineage>
</organism>
<dbReference type="eggNOG" id="KOG1227">
    <property type="taxonomic scope" value="Eukaryota"/>
</dbReference>
<dbReference type="PROSITE" id="PS51684">
    <property type="entry name" value="SAM_MT_TRM5_TYW2"/>
    <property type="match status" value="1"/>
</dbReference>
<dbReference type="Proteomes" id="UP000195871">
    <property type="component" value="Unassembled WGS sequence"/>
</dbReference>
<name>A0A099P7J1_PICKU</name>
<evidence type="ECO:0000256" key="3">
    <source>
        <dbReference type="ARBA" id="ARBA00022679"/>
    </source>
</evidence>
<evidence type="ECO:0000259" key="7">
    <source>
        <dbReference type="PROSITE" id="PS51684"/>
    </source>
</evidence>
<dbReference type="GO" id="GO:0102522">
    <property type="term" value="F:tRNA 4-demethylwyosine alpha-amino-alpha-carboxypropyltransferase activity"/>
    <property type="evidence" value="ECO:0007669"/>
    <property type="project" value="UniProtKB-EC"/>
</dbReference>
<accession>A0A099P7J1</accession>
<evidence type="ECO:0000313" key="11">
    <source>
        <dbReference type="Proteomes" id="UP000195871"/>
    </source>
</evidence>
<keyword evidence="5" id="KW-0819">tRNA processing</keyword>
<sequence>MTAYYVRVDNGRHVKPLKTLLEKEGVFNHKLKITKLGPNNYAIPVLLDDNKTGEVESFKRLLIKVFPDIKVCIEKSEEVNGHEKTIGTSLAVAMRGLFTSLGVGDEVLVSQLLVDLPRRYSIYPPLLLLPVNTLDSEVWNKFLANLSLPQRNQIFRLILEFYSTNTNALTHLAINKPIPESDNVIRSPTQLTTLYGDFNNFWCHVVQNGIYQTWMPTYTMFSRGNIKEKARILTSYEDIDHNHDVVDMYAGIGYFTLSYLKRGARRLYCWEINPYSVEGLSRGVTKNNFGNVYIVKKNEKVDLKQVNGARCVIFVESNEYCLERFRELKLQATSSVRFDLSISHVNLGLLPTSKPSWPYSCQLLDLYGAETSWIHVHENIGILDLDNFLQNASAKLQGLSEAKRVEPIWLEKVKTFAPDVYHVVGDFKLASL</sequence>
<dbReference type="VEuPathDB" id="FungiDB:C5L36_0E01580"/>
<comment type="pathway">
    <text evidence="1">tRNA modification; wybutosine-tRNA(Phe) biosynthesis.</text>
</comment>
<dbReference type="SUPFAM" id="SSF53335">
    <property type="entry name" value="S-adenosyl-L-methionine-dependent methyltransferases"/>
    <property type="match status" value="1"/>
</dbReference>
<reference evidence="9 11" key="3">
    <citation type="submission" date="2017-05" db="EMBL/GenBank/DDBJ databases">
        <title>The Genome Sequence of Candida krusei Ckrusei653.</title>
        <authorList>
            <person name="Cuomo C."/>
            <person name="Forche A."/>
            <person name="Young S."/>
            <person name="Abouelleil A."/>
            <person name="Cao P."/>
            <person name="Chapman S."/>
            <person name="Cusick C."/>
            <person name="Shea T."/>
            <person name="Nusbaum C."/>
            <person name="Birren B."/>
        </authorList>
    </citation>
    <scope>NUCLEOTIDE SEQUENCE [LARGE SCALE GENOMIC DNA]</scope>
    <source>
        <strain evidence="9 11">Ckrusei653</strain>
    </source>
</reference>
<protein>
    <recommendedName>
        <fullName evidence="2">tRNA(Phe) (4-demethylwyosine(37)-C(7)) aminocarboxypropyltransferase</fullName>
        <ecNumber evidence="2">2.5.1.114</ecNumber>
    </recommendedName>
</protein>
<dbReference type="GO" id="GO:0008175">
    <property type="term" value="F:tRNA methyltransferase activity"/>
    <property type="evidence" value="ECO:0007669"/>
    <property type="project" value="TreeGrafter"/>
</dbReference>
<dbReference type="InterPro" id="IPR056743">
    <property type="entry name" value="TRM5-TYW2-like_MTfase"/>
</dbReference>
<dbReference type="InterPro" id="IPR030382">
    <property type="entry name" value="MeTrfase_TRM5/TYW2"/>
</dbReference>
<dbReference type="GO" id="GO:0031591">
    <property type="term" value="P:wybutosine biosynthetic process"/>
    <property type="evidence" value="ECO:0007669"/>
    <property type="project" value="TreeGrafter"/>
</dbReference>
<evidence type="ECO:0000256" key="4">
    <source>
        <dbReference type="ARBA" id="ARBA00022691"/>
    </source>
</evidence>
<dbReference type="HOGENOM" id="CLU_023588_1_0_1"/>
<reference evidence="8" key="2">
    <citation type="submission" date="2014-08" db="EMBL/GenBank/DDBJ databases">
        <title>Exploiting Issatchenkia orientalis SD108 for Succinic Acid Production.</title>
        <authorList>
            <person name="Xiao H."/>
            <person name="Shao Z."/>
            <person name="Jiang Y."/>
            <person name="Dole S."/>
            <person name="Zhao H."/>
        </authorList>
    </citation>
    <scope>NUCLEOTIDE SEQUENCE [LARGE SCALE GENOMIC DNA]</scope>
    <source>
        <strain evidence="8">SD108</strain>
    </source>
</reference>
<feature type="domain" description="SAM-dependent methyltransferase TRM5/TYW2-type" evidence="7">
    <location>
        <begin position="135"/>
        <end position="431"/>
    </location>
</feature>
<dbReference type="AlphaFoldDB" id="A0A099P7J1"/>
<dbReference type="Gene3D" id="3.40.50.150">
    <property type="entry name" value="Vaccinia Virus protein VP39"/>
    <property type="match status" value="1"/>
</dbReference>
<dbReference type="EC" id="2.5.1.114" evidence="2"/>
<comment type="caution">
    <text evidence="8">The sequence shown here is derived from an EMBL/GenBank/DDBJ whole genome shotgun (WGS) entry which is preliminary data.</text>
</comment>
<evidence type="ECO:0000313" key="8">
    <source>
        <dbReference type="EMBL" id="KGK40006.1"/>
    </source>
</evidence>
<evidence type="ECO:0000313" key="9">
    <source>
        <dbReference type="EMBL" id="OUT22110.1"/>
    </source>
</evidence>
<evidence type="ECO:0000313" key="10">
    <source>
        <dbReference type="Proteomes" id="UP000029867"/>
    </source>
</evidence>
<dbReference type="Pfam" id="PF02475">
    <property type="entry name" value="TRM5-TYW2_MTfase"/>
    <property type="match status" value="1"/>
</dbReference>
<dbReference type="GO" id="GO:0030488">
    <property type="term" value="P:tRNA methylation"/>
    <property type="evidence" value="ECO:0007669"/>
    <property type="project" value="TreeGrafter"/>
</dbReference>
<evidence type="ECO:0000256" key="6">
    <source>
        <dbReference type="ARBA" id="ARBA00049400"/>
    </source>
</evidence>
<keyword evidence="3" id="KW-0808">Transferase</keyword>
<dbReference type="GO" id="GO:0005737">
    <property type="term" value="C:cytoplasm"/>
    <property type="evidence" value="ECO:0007669"/>
    <property type="project" value="TreeGrafter"/>
</dbReference>
<evidence type="ECO:0000256" key="5">
    <source>
        <dbReference type="ARBA" id="ARBA00022694"/>
    </source>
</evidence>
<reference evidence="10" key="1">
    <citation type="journal article" date="2014" name="Microb. Cell Fact.">
        <title>Exploiting Issatchenkia orientalis SD108 for succinic acid production.</title>
        <authorList>
            <person name="Xiao H."/>
            <person name="Shao Z."/>
            <person name="Jiang Y."/>
            <person name="Dole S."/>
            <person name="Zhao H."/>
        </authorList>
    </citation>
    <scope>NUCLEOTIDE SEQUENCE [LARGE SCALE GENOMIC DNA]</scope>
    <source>
        <strain evidence="10">SD108</strain>
    </source>
</reference>
<dbReference type="EMBL" id="NHMM01000004">
    <property type="protein sequence ID" value="OUT22110.1"/>
    <property type="molecule type" value="Genomic_DNA"/>
</dbReference>
<proteinExistence type="predicted"/>
<comment type="catalytic activity">
    <reaction evidence="6">
        <text>4-demethylwyosine(37) in tRNA(Phe) + S-adenosyl-L-methionine = 4-demethyl-7-[(3S)-3-amino-3-carboxypropyl]wyosine(37) in tRNA(Phe) + S-methyl-5'-thioadenosine + H(+)</text>
        <dbReference type="Rhea" id="RHEA:36355"/>
        <dbReference type="Rhea" id="RHEA-COMP:10164"/>
        <dbReference type="Rhea" id="RHEA-COMP:10378"/>
        <dbReference type="ChEBI" id="CHEBI:15378"/>
        <dbReference type="ChEBI" id="CHEBI:17509"/>
        <dbReference type="ChEBI" id="CHEBI:59789"/>
        <dbReference type="ChEBI" id="CHEBI:64315"/>
        <dbReference type="ChEBI" id="CHEBI:73550"/>
        <dbReference type="EC" id="2.5.1.114"/>
    </reaction>
</comment>
<evidence type="ECO:0000256" key="1">
    <source>
        <dbReference type="ARBA" id="ARBA00004797"/>
    </source>
</evidence>
<dbReference type="PANTHER" id="PTHR23245">
    <property type="entry name" value="TRNA METHYLTRANSFERASE"/>
    <property type="match status" value="1"/>
</dbReference>
<evidence type="ECO:0000256" key="2">
    <source>
        <dbReference type="ARBA" id="ARBA00012265"/>
    </source>
</evidence>
<dbReference type="Proteomes" id="UP000029867">
    <property type="component" value="Unassembled WGS sequence"/>
</dbReference>
<dbReference type="InterPro" id="IPR029063">
    <property type="entry name" value="SAM-dependent_MTases_sf"/>
</dbReference>
<dbReference type="PANTHER" id="PTHR23245:SF25">
    <property type="entry name" value="TRNA WYBUTOSINE-SYNTHESIZING PROTEIN 2 HOMOLOG"/>
    <property type="match status" value="1"/>
</dbReference>